<keyword evidence="4 6" id="KW-1133">Transmembrane helix</keyword>
<dbReference type="PANTHER" id="PTHR35007">
    <property type="entry name" value="INTEGRAL MEMBRANE PROTEIN-RELATED"/>
    <property type="match status" value="1"/>
</dbReference>
<keyword evidence="3 6" id="KW-0812">Transmembrane</keyword>
<name>A0A157ZKY4_9BURK</name>
<dbReference type="InterPro" id="IPR042094">
    <property type="entry name" value="T2SS_GspF_sf"/>
</dbReference>
<evidence type="ECO:0000256" key="1">
    <source>
        <dbReference type="ARBA" id="ARBA00004651"/>
    </source>
</evidence>
<feature type="transmembrane region" description="Helical" evidence="6">
    <location>
        <begin position="119"/>
        <end position="139"/>
    </location>
</feature>
<accession>A0A157ZKY4</accession>
<evidence type="ECO:0000256" key="3">
    <source>
        <dbReference type="ARBA" id="ARBA00022692"/>
    </source>
</evidence>
<dbReference type="GO" id="GO:0005886">
    <property type="term" value="C:plasma membrane"/>
    <property type="evidence" value="ECO:0007669"/>
    <property type="project" value="UniProtKB-SubCell"/>
</dbReference>
<dbReference type="STRING" id="1777143.AWB82_00828"/>
<protein>
    <submittedName>
        <fullName evidence="8">Type II secretion system protein</fullName>
    </submittedName>
</protein>
<gene>
    <name evidence="8" type="ORF">AWB82_00828</name>
</gene>
<feature type="transmembrane region" description="Helical" evidence="6">
    <location>
        <begin position="92"/>
        <end position="113"/>
    </location>
</feature>
<comment type="subcellular location">
    <subcellularLocation>
        <location evidence="1">Cell membrane</location>
        <topology evidence="1">Multi-pass membrane protein</topology>
    </subcellularLocation>
</comment>
<evidence type="ECO:0000256" key="4">
    <source>
        <dbReference type="ARBA" id="ARBA00022989"/>
    </source>
</evidence>
<proteinExistence type="predicted"/>
<feature type="transmembrane region" description="Helical" evidence="6">
    <location>
        <begin position="6"/>
        <end position="25"/>
    </location>
</feature>
<organism evidence="8 9">
    <name type="scientific">Caballeronia glebae</name>
    <dbReference type="NCBI Taxonomy" id="1777143"/>
    <lineage>
        <taxon>Bacteria</taxon>
        <taxon>Pseudomonadati</taxon>
        <taxon>Pseudomonadota</taxon>
        <taxon>Betaproteobacteria</taxon>
        <taxon>Burkholderiales</taxon>
        <taxon>Burkholderiaceae</taxon>
        <taxon>Caballeronia</taxon>
    </lineage>
</organism>
<dbReference type="InterPro" id="IPR018076">
    <property type="entry name" value="T2SS_GspF_dom"/>
</dbReference>
<dbReference type="Proteomes" id="UP000054596">
    <property type="component" value="Unassembled WGS sequence"/>
</dbReference>
<dbReference type="RefSeq" id="WP_086965879.1">
    <property type="nucleotide sequence ID" value="NZ_FCOJ02000004.1"/>
</dbReference>
<dbReference type="Pfam" id="PF00482">
    <property type="entry name" value="T2SSF"/>
    <property type="match status" value="1"/>
</dbReference>
<dbReference type="PANTHER" id="PTHR35007:SF1">
    <property type="entry name" value="PILUS ASSEMBLY PROTEIN"/>
    <property type="match status" value="1"/>
</dbReference>
<feature type="domain" description="Type II secretion system protein GspF" evidence="7">
    <location>
        <begin position="156"/>
        <end position="280"/>
    </location>
</feature>
<dbReference type="EMBL" id="FCOJ02000004">
    <property type="protein sequence ID" value="SAK46180.1"/>
    <property type="molecule type" value="Genomic_DNA"/>
</dbReference>
<evidence type="ECO:0000259" key="7">
    <source>
        <dbReference type="Pfam" id="PF00482"/>
    </source>
</evidence>
<keyword evidence="2" id="KW-1003">Cell membrane</keyword>
<feature type="transmembrane region" description="Helical" evidence="6">
    <location>
        <begin position="295"/>
        <end position="314"/>
    </location>
</feature>
<feature type="transmembrane region" description="Helical" evidence="6">
    <location>
        <begin position="263"/>
        <end position="283"/>
    </location>
</feature>
<keyword evidence="5 6" id="KW-0472">Membrane</keyword>
<reference evidence="8" key="1">
    <citation type="submission" date="2016-01" db="EMBL/GenBank/DDBJ databases">
        <authorList>
            <person name="Peeters C."/>
        </authorList>
    </citation>
    <scope>NUCLEOTIDE SEQUENCE [LARGE SCALE GENOMIC DNA]</scope>
    <source>
        <strain evidence="8">LMG 29325</strain>
    </source>
</reference>
<evidence type="ECO:0000313" key="8">
    <source>
        <dbReference type="EMBL" id="SAK46180.1"/>
    </source>
</evidence>
<evidence type="ECO:0000313" key="9">
    <source>
        <dbReference type="Proteomes" id="UP000054596"/>
    </source>
</evidence>
<sequence>MNLVNLVTIASFVCVVLFGVMIVVVQDMRDNQPPSRIRQRMQKSFAGHGTNAGQANKLDLDIFQVNRNDNAFTRWTGPRLARLRTVAGANGVRIVTVAALAGELVAVVINRFVPMPDLLRPLVLIGLPVLALMQSYRFLVERFRKRFLDGFPDVIDMIVRAVRAGVPVTQVIGSAASECREPLKSEFQLMADSLQVGLDLDEVLKVTMRRIEIADFSFFCVCLLLQRETGGQLGETLENLSSIVRTRREIRQKTRALTGEARITTKILAAIPVIIMGSMYALNRSYLMVLFNTETGNNLLTFGVVSIVMGLIVIGKMSKLDTSR</sequence>
<comment type="caution">
    <text evidence="8">The sequence shown here is derived from an EMBL/GenBank/DDBJ whole genome shotgun (WGS) entry which is preliminary data.</text>
</comment>
<dbReference type="Gene3D" id="1.20.81.30">
    <property type="entry name" value="Type II secretion system (T2SS), domain F"/>
    <property type="match status" value="1"/>
</dbReference>
<dbReference type="AlphaFoldDB" id="A0A157ZKY4"/>
<evidence type="ECO:0000256" key="5">
    <source>
        <dbReference type="ARBA" id="ARBA00023136"/>
    </source>
</evidence>
<dbReference type="OrthoDB" id="597333at2"/>
<keyword evidence="9" id="KW-1185">Reference proteome</keyword>
<evidence type="ECO:0000256" key="6">
    <source>
        <dbReference type="SAM" id="Phobius"/>
    </source>
</evidence>
<evidence type="ECO:0000256" key="2">
    <source>
        <dbReference type="ARBA" id="ARBA00022475"/>
    </source>
</evidence>